<keyword evidence="2" id="KW-1185">Reference proteome</keyword>
<evidence type="ECO:0000313" key="1">
    <source>
        <dbReference type="EMBL" id="KRM19197.1"/>
    </source>
</evidence>
<reference evidence="1 2" key="1">
    <citation type="journal article" date="2015" name="Genome Announc.">
        <title>Expanding the biotechnology potential of lactobacilli through comparative genomics of 213 strains and associated genera.</title>
        <authorList>
            <person name="Sun Z."/>
            <person name="Harris H.M."/>
            <person name="McCann A."/>
            <person name="Guo C."/>
            <person name="Argimon S."/>
            <person name="Zhang W."/>
            <person name="Yang X."/>
            <person name="Jeffery I.B."/>
            <person name="Cooney J.C."/>
            <person name="Kagawa T.F."/>
            <person name="Liu W."/>
            <person name="Song Y."/>
            <person name="Salvetti E."/>
            <person name="Wrobel A."/>
            <person name="Rasinkangas P."/>
            <person name="Parkhill J."/>
            <person name="Rea M.C."/>
            <person name="O'Sullivan O."/>
            <person name="Ritari J."/>
            <person name="Douillard F.P."/>
            <person name="Paul Ross R."/>
            <person name="Yang R."/>
            <person name="Briner A.E."/>
            <person name="Felis G.E."/>
            <person name="de Vos W.M."/>
            <person name="Barrangou R."/>
            <person name="Klaenhammer T.R."/>
            <person name="Caufield P.W."/>
            <person name="Cui Y."/>
            <person name="Zhang H."/>
            <person name="O'Toole P.W."/>
        </authorList>
    </citation>
    <scope>NUCLEOTIDE SEQUENCE [LARGE SCALE GENOMIC DNA]</scope>
    <source>
        <strain evidence="1 2">DSM 18933</strain>
    </source>
</reference>
<sequence>MVSANSKFQTNEIKSALIGFETSGGIMISNISKHLVERTIQRDRDVSTMIDVLVNPLEISPTRFTDGKSNKRYCGAITMVVINPDTGNVITTHPTRRNIRKRHGVYQDEDK</sequence>
<gene>
    <name evidence="1" type="ORF">FC40_GL000496</name>
</gene>
<dbReference type="EMBL" id="AZGD01000087">
    <property type="protein sequence ID" value="KRM19197.1"/>
    <property type="molecule type" value="Genomic_DNA"/>
</dbReference>
<accession>A0A0R1WP45</accession>
<dbReference type="Proteomes" id="UP000051054">
    <property type="component" value="Unassembled WGS sequence"/>
</dbReference>
<protein>
    <submittedName>
        <fullName evidence="1">Uncharacterized protein</fullName>
    </submittedName>
</protein>
<comment type="caution">
    <text evidence="1">The sequence shown here is derived from an EMBL/GenBank/DDBJ whole genome shotgun (WGS) entry which is preliminary data.</text>
</comment>
<evidence type="ECO:0000313" key="2">
    <source>
        <dbReference type="Proteomes" id="UP000051054"/>
    </source>
</evidence>
<proteinExistence type="predicted"/>
<organism evidence="1 2">
    <name type="scientific">Ligilactobacillus hayakitensis DSM 18933 = JCM 14209</name>
    <dbReference type="NCBI Taxonomy" id="1423755"/>
    <lineage>
        <taxon>Bacteria</taxon>
        <taxon>Bacillati</taxon>
        <taxon>Bacillota</taxon>
        <taxon>Bacilli</taxon>
        <taxon>Lactobacillales</taxon>
        <taxon>Lactobacillaceae</taxon>
        <taxon>Ligilactobacillus</taxon>
    </lineage>
</organism>
<dbReference type="PATRIC" id="fig|1423755.3.peg.549"/>
<dbReference type="STRING" id="1423755.FC40_GL000496"/>
<name>A0A0R1WP45_9LACO</name>
<dbReference type="AlphaFoldDB" id="A0A0R1WP45"/>